<dbReference type="PROSITE" id="PS00356">
    <property type="entry name" value="HTH_LACI_1"/>
    <property type="match status" value="1"/>
</dbReference>
<dbReference type="PANTHER" id="PTHR30146:SF151">
    <property type="entry name" value="HTH-TYPE TRANSCRIPTIONAL REPRESSOR CYTR"/>
    <property type="match status" value="1"/>
</dbReference>
<comment type="caution">
    <text evidence="6">The sequence shown here is derived from an EMBL/GenBank/DDBJ whole genome shotgun (WGS) entry which is preliminary data.</text>
</comment>
<protein>
    <recommendedName>
        <fullName evidence="5">HTH lacI-type domain-containing protein</fullName>
    </recommendedName>
</protein>
<dbReference type="PANTHER" id="PTHR30146">
    <property type="entry name" value="LACI-RELATED TRANSCRIPTIONAL REPRESSOR"/>
    <property type="match status" value="1"/>
</dbReference>
<dbReference type="Pfam" id="PF00356">
    <property type="entry name" value="LacI"/>
    <property type="match status" value="1"/>
</dbReference>
<evidence type="ECO:0000256" key="2">
    <source>
        <dbReference type="ARBA" id="ARBA00023015"/>
    </source>
</evidence>
<keyword evidence="4" id="KW-0804">Transcription</keyword>
<evidence type="ECO:0000256" key="1">
    <source>
        <dbReference type="ARBA" id="ARBA00022491"/>
    </source>
</evidence>
<organism evidence="6 7">
    <name type="scientific">Pseudomonas amygdali pv. eriobotryae</name>
    <dbReference type="NCBI Taxonomy" id="129137"/>
    <lineage>
        <taxon>Bacteria</taxon>
        <taxon>Pseudomonadati</taxon>
        <taxon>Pseudomonadota</taxon>
        <taxon>Gammaproteobacteria</taxon>
        <taxon>Pseudomonadales</taxon>
        <taxon>Pseudomonadaceae</taxon>
        <taxon>Pseudomonas</taxon>
        <taxon>Pseudomonas amygdali</taxon>
    </lineage>
</organism>
<dbReference type="EMBL" id="RBPV01000156">
    <property type="protein sequence ID" value="RMO61631.1"/>
    <property type="molecule type" value="Genomic_DNA"/>
</dbReference>
<dbReference type="SMART" id="SM00354">
    <property type="entry name" value="HTH_LACI"/>
    <property type="match status" value="1"/>
</dbReference>
<feature type="domain" description="HTH lacI-type" evidence="5">
    <location>
        <begin position="2"/>
        <end position="56"/>
    </location>
</feature>
<gene>
    <name evidence="6" type="ORF">ALQ39_05127</name>
</gene>
<feature type="non-terminal residue" evidence="6">
    <location>
        <position position="66"/>
    </location>
</feature>
<accession>A0A3M3WV56</accession>
<sequence>MTSVKDVARLAGVSLMTVSRALNNPEKLSPETYQRVRSAIDELQFVPSLSARRIRGDNLQTRTIGV</sequence>
<evidence type="ECO:0000313" key="6">
    <source>
        <dbReference type="EMBL" id="RMO61631.1"/>
    </source>
</evidence>
<dbReference type="CDD" id="cd01392">
    <property type="entry name" value="HTH_LacI"/>
    <property type="match status" value="1"/>
</dbReference>
<name>A0A3M3WV56_PSEA0</name>
<evidence type="ECO:0000256" key="4">
    <source>
        <dbReference type="ARBA" id="ARBA00023163"/>
    </source>
</evidence>
<dbReference type="GO" id="GO:0003700">
    <property type="term" value="F:DNA-binding transcription factor activity"/>
    <property type="evidence" value="ECO:0007669"/>
    <property type="project" value="TreeGrafter"/>
</dbReference>
<keyword evidence="3" id="KW-0238">DNA-binding</keyword>
<dbReference type="Gene3D" id="1.10.260.40">
    <property type="entry name" value="lambda repressor-like DNA-binding domains"/>
    <property type="match status" value="1"/>
</dbReference>
<dbReference type="GO" id="GO:0000976">
    <property type="term" value="F:transcription cis-regulatory region binding"/>
    <property type="evidence" value="ECO:0007669"/>
    <property type="project" value="TreeGrafter"/>
</dbReference>
<keyword evidence="1" id="KW-0678">Repressor</keyword>
<evidence type="ECO:0000256" key="3">
    <source>
        <dbReference type="ARBA" id="ARBA00023125"/>
    </source>
</evidence>
<dbReference type="SUPFAM" id="SSF47413">
    <property type="entry name" value="lambda repressor-like DNA-binding domains"/>
    <property type="match status" value="1"/>
</dbReference>
<keyword evidence="2" id="KW-0805">Transcription regulation</keyword>
<reference evidence="6 7" key="1">
    <citation type="submission" date="2018-08" db="EMBL/GenBank/DDBJ databases">
        <title>Recombination of ecologically and evolutionarily significant loci maintains genetic cohesion in the Pseudomonas syringae species complex.</title>
        <authorList>
            <person name="Dillon M."/>
            <person name="Thakur S."/>
            <person name="Almeida R.N.D."/>
            <person name="Weir B.S."/>
            <person name="Guttman D.S."/>
        </authorList>
    </citation>
    <scope>NUCLEOTIDE SEQUENCE [LARGE SCALE GENOMIC DNA]</scope>
    <source>
        <strain evidence="6 7">ICMP 4316</strain>
    </source>
</reference>
<evidence type="ECO:0000259" key="5">
    <source>
        <dbReference type="PROSITE" id="PS50932"/>
    </source>
</evidence>
<dbReference type="Proteomes" id="UP000275613">
    <property type="component" value="Unassembled WGS sequence"/>
</dbReference>
<dbReference type="InterPro" id="IPR010982">
    <property type="entry name" value="Lambda_DNA-bd_dom_sf"/>
</dbReference>
<dbReference type="PRINTS" id="PR00036">
    <property type="entry name" value="HTHLACI"/>
</dbReference>
<proteinExistence type="predicted"/>
<dbReference type="InterPro" id="IPR000843">
    <property type="entry name" value="HTH_LacI"/>
</dbReference>
<dbReference type="PROSITE" id="PS50932">
    <property type="entry name" value="HTH_LACI_2"/>
    <property type="match status" value="1"/>
</dbReference>
<dbReference type="AlphaFoldDB" id="A0A3M3WV56"/>
<evidence type="ECO:0000313" key="7">
    <source>
        <dbReference type="Proteomes" id="UP000275613"/>
    </source>
</evidence>